<feature type="region of interest" description="Disordered" evidence="1">
    <location>
        <begin position="1"/>
        <end position="21"/>
    </location>
</feature>
<dbReference type="Proteomes" id="UP001374535">
    <property type="component" value="Chromosome 5"/>
</dbReference>
<dbReference type="GO" id="GO:0005634">
    <property type="term" value="C:nucleus"/>
    <property type="evidence" value="ECO:0007669"/>
    <property type="project" value="TreeGrafter"/>
</dbReference>
<keyword evidence="4" id="KW-1185">Reference proteome</keyword>
<dbReference type="InterPro" id="IPR044827">
    <property type="entry name" value="GBF-like"/>
</dbReference>
<dbReference type="GO" id="GO:0043565">
    <property type="term" value="F:sequence-specific DNA binding"/>
    <property type="evidence" value="ECO:0007669"/>
    <property type="project" value="InterPro"/>
</dbReference>
<evidence type="ECO:0000259" key="2">
    <source>
        <dbReference type="Pfam" id="PF00170"/>
    </source>
</evidence>
<feature type="compositionally biased region" description="Basic and acidic residues" evidence="1">
    <location>
        <begin position="63"/>
        <end position="87"/>
    </location>
</feature>
<dbReference type="PANTHER" id="PTHR45967">
    <property type="entry name" value="G-BOX-BINDING FACTOR 3-RELATED"/>
    <property type="match status" value="1"/>
</dbReference>
<evidence type="ECO:0000256" key="1">
    <source>
        <dbReference type="SAM" id="MobiDB-lite"/>
    </source>
</evidence>
<feature type="domain" description="BZIP" evidence="2">
    <location>
        <begin position="24"/>
        <end position="61"/>
    </location>
</feature>
<feature type="region of interest" description="Disordered" evidence="1">
    <location>
        <begin position="63"/>
        <end position="104"/>
    </location>
</feature>
<protein>
    <recommendedName>
        <fullName evidence="2">BZIP domain-containing protein</fullName>
    </recommendedName>
</protein>
<reference evidence="3 4" key="1">
    <citation type="journal article" date="2023" name="Life. Sci Alliance">
        <title>Evolutionary insights into 3D genome organization and epigenetic landscape of Vigna mungo.</title>
        <authorList>
            <person name="Junaid A."/>
            <person name="Singh B."/>
            <person name="Bhatia S."/>
        </authorList>
    </citation>
    <scope>NUCLEOTIDE SEQUENCE [LARGE SCALE GENOMIC DNA]</scope>
    <source>
        <strain evidence="3">Urdbean</strain>
    </source>
</reference>
<dbReference type="PANTHER" id="PTHR45967:SF2">
    <property type="entry name" value="BZIP TRANSCRIPTION FACTOR 68"/>
    <property type="match status" value="1"/>
</dbReference>
<proteinExistence type="predicted"/>
<gene>
    <name evidence="3" type="ORF">V8G54_013671</name>
</gene>
<accession>A0AAQ3NHN1</accession>
<name>A0AAQ3NHN1_VIGMU</name>
<feature type="compositionally biased region" description="Polar residues" evidence="1">
    <location>
        <begin position="90"/>
        <end position="104"/>
    </location>
</feature>
<organism evidence="3 4">
    <name type="scientific">Vigna mungo</name>
    <name type="common">Black gram</name>
    <name type="synonym">Phaseolus mungo</name>
    <dbReference type="NCBI Taxonomy" id="3915"/>
    <lineage>
        <taxon>Eukaryota</taxon>
        <taxon>Viridiplantae</taxon>
        <taxon>Streptophyta</taxon>
        <taxon>Embryophyta</taxon>
        <taxon>Tracheophyta</taxon>
        <taxon>Spermatophyta</taxon>
        <taxon>Magnoliopsida</taxon>
        <taxon>eudicotyledons</taxon>
        <taxon>Gunneridae</taxon>
        <taxon>Pentapetalae</taxon>
        <taxon>rosids</taxon>
        <taxon>fabids</taxon>
        <taxon>Fabales</taxon>
        <taxon>Fabaceae</taxon>
        <taxon>Papilionoideae</taxon>
        <taxon>50 kb inversion clade</taxon>
        <taxon>NPAAA clade</taxon>
        <taxon>indigoferoid/millettioid clade</taxon>
        <taxon>Phaseoleae</taxon>
        <taxon>Vigna</taxon>
    </lineage>
</organism>
<evidence type="ECO:0000313" key="4">
    <source>
        <dbReference type="Proteomes" id="UP001374535"/>
    </source>
</evidence>
<dbReference type="AlphaFoldDB" id="A0AAQ3NHN1"/>
<sequence length="104" mass="11303">MKESLKGKGESSLTGNLLADPGCAECDELAQRAEALKEENASLRSEVSRIRSDYEQLLSENTALKERLGELPANDDHQRSGRNDQHVGNDAQQNGQTEAVQGGH</sequence>
<dbReference type="Pfam" id="PF00170">
    <property type="entry name" value="bZIP_1"/>
    <property type="match status" value="1"/>
</dbReference>
<dbReference type="GO" id="GO:0003700">
    <property type="term" value="F:DNA-binding transcription factor activity"/>
    <property type="evidence" value="ECO:0007669"/>
    <property type="project" value="InterPro"/>
</dbReference>
<evidence type="ECO:0000313" key="3">
    <source>
        <dbReference type="EMBL" id="WVZ09141.1"/>
    </source>
</evidence>
<dbReference type="EMBL" id="CP144696">
    <property type="protein sequence ID" value="WVZ09141.1"/>
    <property type="molecule type" value="Genomic_DNA"/>
</dbReference>
<dbReference type="InterPro" id="IPR004827">
    <property type="entry name" value="bZIP"/>
</dbReference>